<feature type="domain" description="Formyl transferase C-terminal" evidence="10">
    <location>
        <begin position="214"/>
        <end position="311"/>
    </location>
</feature>
<dbReference type="InterPro" id="IPR011034">
    <property type="entry name" value="Formyl_transferase-like_C_sf"/>
</dbReference>
<sequence length="329" mass="34754">MTLRIVFAGTPEFAQTALAAIDAAGFSVELVLTQPDRPAGRGMKLQASPVKRYAQAHGMPIAQPPSLRRHGKYPEEATAAIEQLRALAPDVMVVAAYGLILPQEVLDLPRYGCLNIHGSLLPRWRGAAPIHRAIESGDAETGITIMQMDAGLDTGAMILREVEPIGPEDTTSTLHDRMAALGGKLIVDALRQLARDGHLPSVAQPDAGVTYAEKIAKHEAVLDWRRPAQALARQVRAFDPFPGALGTVHATPVKLWRASAVSGQTGASPGTVLEVSADAIVIACGEGALRVTECQKPGGRRLPVREFLAGFTVAAGDVFASGVPDAKPD</sequence>
<dbReference type="InterPro" id="IPR005793">
    <property type="entry name" value="Formyl_trans_C"/>
</dbReference>
<keyword evidence="5 8" id="KW-0808">Transferase</keyword>
<dbReference type="InterPro" id="IPR044135">
    <property type="entry name" value="Met-tRNA-FMT_C"/>
</dbReference>
<dbReference type="Pfam" id="PF00551">
    <property type="entry name" value="Formyl_trans_N"/>
    <property type="match status" value="1"/>
</dbReference>
<evidence type="ECO:0000313" key="12">
    <source>
        <dbReference type="Proteomes" id="UP000035651"/>
    </source>
</evidence>
<evidence type="ECO:0000256" key="1">
    <source>
        <dbReference type="ARBA" id="ARBA00002606"/>
    </source>
</evidence>
<dbReference type="PANTHER" id="PTHR11138">
    <property type="entry name" value="METHIONYL-TRNA FORMYLTRANSFERASE"/>
    <property type="match status" value="1"/>
</dbReference>
<dbReference type="PROSITE" id="PS00373">
    <property type="entry name" value="GART"/>
    <property type="match status" value="1"/>
</dbReference>
<evidence type="ECO:0000256" key="8">
    <source>
        <dbReference type="HAMAP-Rule" id="MF_00182"/>
    </source>
</evidence>
<dbReference type="GO" id="GO:0004479">
    <property type="term" value="F:methionyl-tRNA formyltransferase activity"/>
    <property type="evidence" value="ECO:0007669"/>
    <property type="project" value="UniProtKB-UniRule"/>
</dbReference>
<comment type="function">
    <text evidence="1 8">Attaches a formyl group to the free amino group of methionyl-tRNA(fMet). The formyl group appears to play a dual role in the initiator identity of N-formylmethionyl-tRNA by promoting its recognition by IF2 and preventing the misappropriation of this tRNA by the elongation apparatus.</text>
</comment>
<protein>
    <recommendedName>
        <fullName evidence="4 8">Methionyl-tRNA formyltransferase</fullName>
        <ecNumber evidence="3 8">2.1.2.9</ecNumber>
    </recommendedName>
</protein>
<dbReference type="SUPFAM" id="SSF53328">
    <property type="entry name" value="Formyltransferase"/>
    <property type="match status" value="1"/>
</dbReference>
<comment type="catalytic activity">
    <reaction evidence="7 8">
        <text>L-methionyl-tRNA(fMet) + (6R)-10-formyltetrahydrofolate = N-formyl-L-methionyl-tRNA(fMet) + (6S)-5,6,7,8-tetrahydrofolate + H(+)</text>
        <dbReference type="Rhea" id="RHEA:24380"/>
        <dbReference type="Rhea" id="RHEA-COMP:9952"/>
        <dbReference type="Rhea" id="RHEA-COMP:9953"/>
        <dbReference type="ChEBI" id="CHEBI:15378"/>
        <dbReference type="ChEBI" id="CHEBI:57453"/>
        <dbReference type="ChEBI" id="CHEBI:78530"/>
        <dbReference type="ChEBI" id="CHEBI:78844"/>
        <dbReference type="ChEBI" id="CHEBI:195366"/>
        <dbReference type="EC" id="2.1.2.9"/>
    </reaction>
</comment>
<dbReference type="InterPro" id="IPR002376">
    <property type="entry name" value="Formyl_transf_N"/>
</dbReference>
<dbReference type="InterPro" id="IPR036477">
    <property type="entry name" value="Formyl_transf_N_sf"/>
</dbReference>
<dbReference type="STRING" id="656179.AB870_12145"/>
<dbReference type="InterPro" id="IPR037022">
    <property type="entry name" value="Formyl_trans_C_sf"/>
</dbReference>
<dbReference type="CDD" id="cd08704">
    <property type="entry name" value="Met_tRNA_FMT_C"/>
    <property type="match status" value="1"/>
</dbReference>
<dbReference type="InterPro" id="IPR041711">
    <property type="entry name" value="Met-tRNA-FMT_N"/>
</dbReference>
<dbReference type="Gene3D" id="3.40.50.170">
    <property type="entry name" value="Formyl transferase, N-terminal domain"/>
    <property type="match status" value="1"/>
</dbReference>
<proteinExistence type="inferred from homology"/>
<dbReference type="PANTHER" id="PTHR11138:SF5">
    <property type="entry name" value="METHIONYL-TRNA FORMYLTRANSFERASE, MITOCHONDRIAL"/>
    <property type="match status" value="1"/>
</dbReference>
<dbReference type="HAMAP" id="MF_00182">
    <property type="entry name" value="Formyl_trans"/>
    <property type="match status" value="1"/>
</dbReference>
<evidence type="ECO:0000256" key="4">
    <source>
        <dbReference type="ARBA" id="ARBA00016014"/>
    </source>
</evidence>
<evidence type="ECO:0000256" key="7">
    <source>
        <dbReference type="ARBA" id="ARBA00048558"/>
    </source>
</evidence>
<dbReference type="Pfam" id="PF02911">
    <property type="entry name" value="Formyl_trans_C"/>
    <property type="match status" value="1"/>
</dbReference>
<dbReference type="KEGG" id="pfg:AB870_12145"/>
<dbReference type="GO" id="GO:0005829">
    <property type="term" value="C:cytosol"/>
    <property type="evidence" value="ECO:0007669"/>
    <property type="project" value="TreeGrafter"/>
</dbReference>
<keyword evidence="6 8" id="KW-0648">Protein biosynthesis</keyword>
<evidence type="ECO:0000256" key="6">
    <source>
        <dbReference type="ARBA" id="ARBA00022917"/>
    </source>
</evidence>
<dbReference type="InterPro" id="IPR005794">
    <property type="entry name" value="Fmt"/>
</dbReference>
<dbReference type="NCBIfam" id="TIGR00460">
    <property type="entry name" value="fmt"/>
    <property type="match status" value="1"/>
</dbReference>
<dbReference type="EC" id="2.1.2.9" evidence="3 8"/>
<evidence type="ECO:0000256" key="2">
    <source>
        <dbReference type="ARBA" id="ARBA00010699"/>
    </source>
</evidence>
<evidence type="ECO:0000256" key="5">
    <source>
        <dbReference type="ARBA" id="ARBA00022679"/>
    </source>
</evidence>
<dbReference type="InterPro" id="IPR001555">
    <property type="entry name" value="GART_AS"/>
</dbReference>
<dbReference type="EMBL" id="CP011807">
    <property type="protein sequence ID" value="AKM30698.1"/>
    <property type="molecule type" value="Genomic_DNA"/>
</dbReference>
<evidence type="ECO:0000256" key="3">
    <source>
        <dbReference type="ARBA" id="ARBA00012261"/>
    </source>
</evidence>
<dbReference type="FunFam" id="3.40.50.12230:FF:000001">
    <property type="entry name" value="Methionyl-tRNA formyltransferase"/>
    <property type="match status" value="1"/>
</dbReference>
<feature type="domain" description="Formyl transferase N-terminal" evidence="9">
    <location>
        <begin position="4"/>
        <end position="190"/>
    </location>
</feature>
<name>A0A0H3WVR8_9BURK</name>
<evidence type="ECO:0000259" key="9">
    <source>
        <dbReference type="Pfam" id="PF00551"/>
    </source>
</evidence>
<keyword evidence="12" id="KW-1185">Reference proteome</keyword>
<dbReference type="SUPFAM" id="SSF50486">
    <property type="entry name" value="FMT C-terminal domain-like"/>
    <property type="match status" value="1"/>
</dbReference>
<feature type="binding site" evidence="8">
    <location>
        <begin position="119"/>
        <end position="122"/>
    </location>
    <ligand>
        <name>(6S)-5,6,7,8-tetrahydrofolate</name>
        <dbReference type="ChEBI" id="CHEBI:57453"/>
    </ligand>
</feature>
<gene>
    <name evidence="8" type="primary">fmt</name>
    <name evidence="11" type="ORF">AB870_12145</name>
</gene>
<dbReference type="PATRIC" id="fig|656179.3.peg.2588"/>
<comment type="similarity">
    <text evidence="2 8">Belongs to the Fmt family.</text>
</comment>
<dbReference type="AlphaFoldDB" id="A0A0H3WVR8"/>
<dbReference type="RefSeq" id="WP_047906532.1">
    <property type="nucleotide sequence ID" value="NZ_CP011807.3"/>
</dbReference>
<dbReference type="CDD" id="cd08646">
    <property type="entry name" value="FMT_core_Met-tRNA-FMT_N"/>
    <property type="match status" value="1"/>
</dbReference>
<accession>A0A0H3WVR8</accession>
<organism evidence="11 12">
    <name type="scientific">Pandoraea faecigallinarum</name>
    <dbReference type="NCBI Taxonomy" id="656179"/>
    <lineage>
        <taxon>Bacteria</taxon>
        <taxon>Pseudomonadati</taxon>
        <taxon>Pseudomonadota</taxon>
        <taxon>Betaproteobacteria</taxon>
        <taxon>Burkholderiales</taxon>
        <taxon>Burkholderiaceae</taxon>
        <taxon>Pandoraea</taxon>
    </lineage>
</organism>
<reference evidence="11" key="1">
    <citation type="submission" date="2016-06" db="EMBL/GenBank/DDBJ databases">
        <title>Complete Genome Sequence of Pandoraea faecigallinarum DSM-23572.</title>
        <authorList>
            <person name="Yong D."/>
            <person name="Ee R."/>
            <person name="Lim Y.-L."/>
            <person name="Yin W.-F."/>
            <person name="Chan K.-G."/>
        </authorList>
    </citation>
    <scope>NUCLEOTIDE SEQUENCE</scope>
    <source>
        <strain evidence="11">DSM 23572</strain>
    </source>
</reference>
<dbReference type="Proteomes" id="UP000035651">
    <property type="component" value="Chromosome"/>
</dbReference>
<evidence type="ECO:0000313" key="11">
    <source>
        <dbReference type="EMBL" id="AKM30698.1"/>
    </source>
</evidence>
<dbReference type="Gene3D" id="3.10.25.10">
    <property type="entry name" value="Formyl transferase, C-terminal domain"/>
    <property type="match status" value="1"/>
</dbReference>
<evidence type="ECO:0000259" key="10">
    <source>
        <dbReference type="Pfam" id="PF02911"/>
    </source>
</evidence>
<dbReference type="OrthoDB" id="9802815at2"/>